<proteinExistence type="predicted"/>
<reference evidence="4 5" key="1">
    <citation type="submission" date="2021-03" db="EMBL/GenBank/DDBJ databases">
        <title>Human Oral Microbial Genomes.</title>
        <authorList>
            <person name="Johnston C.D."/>
            <person name="Chen T."/>
            <person name="Dewhirst F.E."/>
        </authorList>
    </citation>
    <scope>NUCLEOTIDE SEQUENCE [LARGE SCALE GENOMIC DNA]</scope>
    <source>
        <strain evidence="4 5">DSMZ 100122</strain>
    </source>
</reference>
<dbReference type="InterPro" id="IPR011047">
    <property type="entry name" value="Quinoprotein_ADH-like_sf"/>
</dbReference>
<evidence type="ECO:0000256" key="2">
    <source>
        <dbReference type="SAM" id="Phobius"/>
    </source>
</evidence>
<feature type="transmembrane region" description="Helical" evidence="2">
    <location>
        <begin position="12"/>
        <end position="28"/>
    </location>
</feature>
<name>A0ABX7Y525_9ACTN</name>
<dbReference type="Gene3D" id="2.130.10.10">
    <property type="entry name" value="YVTN repeat-like/Quinoprotein amine dehydrogenase"/>
    <property type="match status" value="1"/>
</dbReference>
<protein>
    <submittedName>
        <fullName evidence="4">PQQ-binding-like beta-propeller repeat protein</fullName>
    </submittedName>
</protein>
<feature type="transmembrane region" description="Helical" evidence="2">
    <location>
        <begin position="73"/>
        <end position="92"/>
    </location>
</feature>
<evidence type="ECO:0000313" key="4">
    <source>
        <dbReference type="EMBL" id="QUC08294.1"/>
    </source>
</evidence>
<feature type="transmembrane region" description="Helical" evidence="2">
    <location>
        <begin position="40"/>
        <end position="61"/>
    </location>
</feature>
<dbReference type="InterPro" id="IPR015943">
    <property type="entry name" value="WD40/YVTN_repeat-like_dom_sf"/>
</dbReference>
<keyword evidence="2" id="KW-1133">Transmembrane helix</keyword>
<feature type="region of interest" description="Disordered" evidence="1">
    <location>
        <begin position="131"/>
        <end position="150"/>
    </location>
</feature>
<gene>
    <name evidence="4" type="ORF">J5A65_00615</name>
</gene>
<evidence type="ECO:0000259" key="3">
    <source>
        <dbReference type="Pfam" id="PF13360"/>
    </source>
</evidence>
<keyword evidence="5" id="KW-1185">Reference proteome</keyword>
<sequence>MNRISTTLSGARIALAVTGAVLIGWGLFQSLTTPAPPISLGFFEWAWLFIGVTVSALTWLYLSSDKTDIQSEFPWPMVIGGYLVSARLFYLWGERAQHVLAPTGVLATGLGILTLTTAAFCDLIIRDVRSRNDPGTSDSPEETTSSPDDKPSQLVWLRTFVTKLRRPAFWVGALAAFLAFTVVAGSLLSMSFQPISTTAPGQQPYPAMPGSVSGKVAWTTVVEGAPLDEAAGTRGPLIAVENGVIALDAADGHVLWEHRRNSSKLGELGDTHSTVNPHLVTSPDGVYAAIMFDGEDVVEVLETATGRVVAQRSMWEKPGVQLTNQVAWIGDEGVRLSDGSIIWNKMHPKREENVTSLDSKFISQTDCIRAAPCSIVMFSDSDPDDYQRVDNLIDGNRDRVNTAHGWMAQLAPRTSDPGTSKATTLQAYSLNTGQTVPLGDFDRVLHTSETRLVLARDGQVAVFDPGTATISDPMPYPEPSDGTPNSEDINDVGKAWPTGDLYTVDWRTTGGPHLALRRPGTSVDVPVELPANAPKLDDIVRATSWAVPGCVMVQNTTRQRSSVREIDKTLLACVR</sequence>
<feature type="compositionally biased region" description="Low complexity" evidence="1">
    <location>
        <begin position="136"/>
        <end position="146"/>
    </location>
</feature>
<dbReference type="Proteomes" id="UP000678513">
    <property type="component" value="Chromosome"/>
</dbReference>
<keyword evidence="2" id="KW-0472">Membrane</keyword>
<evidence type="ECO:0000256" key="1">
    <source>
        <dbReference type="SAM" id="MobiDB-lite"/>
    </source>
</evidence>
<dbReference type="SUPFAM" id="SSF50998">
    <property type="entry name" value="Quinoprotein alcohol dehydrogenase-like"/>
    <property type="match status" value="1"/>
</dbReference>
<feature type="transmembrane region" description="Helical" evidence="2">
    <location>
        <begin position="104"/>
        <end position="125"/>
    </location>
</feature>
<accession>A0ABX7Y525</accession>
<evidence type="ECO:0000313" key="5">
    <source>
        <dbReference type="Proteomes" id="UP000678513"/>
    </source>
</evidence>
<dbReference type="RefSeq" id="WP_212323990.1">
    <property type="nucleotide sequence ID" value="NZ_AP024463.1"/>
</dbReference>
<organism evidence="4 5">
    <name type="scientific">Arachnia rubra</name>
    <dbReference type="NCBI Taxonomy" id="1547448"/>
    <lineage>
        <taxon>Bacteria</taxon>
        <taxon>Bacillati</taxon>
        <taxon>Actinomycetota</taxon>
        <taxon>Actinomycetes</taxon>
        <taxon>Propionibacteriales</taxon>
        <taxon>Propionibacteriaceae</taxon>
        <taxon>Arachnia</taxon>
    </lineage>
</organism>
<dbReference type="EMBL" id="CP072384">
    <property type="protein sequence ID" value="QUC08294.1"/>
    <property type="molecule type" value="Genomic_DNA"/>
</dbReference>
<dbReference type="InterPro" id="IPR002372">
    <property type="entry name" value="PQQ_rpt_dom"/>
</dbReference>
<dbReference type="Pfam" id="PF13360">
    <property type="entry name" value="PQQ_2"/>
    <property type="match status" value="1"/>
</dbReference>
<keyword evidence="2" id="KW-0812">Transmembrane</keyword>
<feature type="domain" description="Pyrrolo-quinoline quinone repeat" evidence="3">
    <location>
        <begin position="213"/>
        <end position="317"/>
    </location>
</feature>
<feature type="transmembrane region" description="Helical" evidence="2">
    <location>
        <begin position="168"/>
        <end position="188"/>
    </location>
</feature>